<evidence type="ECO:0000256" key="3">
    <source>
        <dbReference type="ARBA" id="ARBA00023163"/>
    </source>
</evidence>
<dbReference type="SUPFAM" id="SSF47459">
    <property type="entry name" value="HLH, helix-loop-helix DNA-binding domain"/>
    <property type="match status" value="1"/>
</dbReference>
<feature type="region of interest" description="Disordered" evidence="4">
    <location>
        <begin position="336"/>
        <end position="360"/>
    </location>
</feature>
<keyword evidence="3" id="KW-0804">Transcription</keyword>
<dbReference type="SMART" id="SM00353">
    <property type="entry name" value="HLH"/>
    <property type="match status" value="1"/>
</dbReference>
<dbReference type="PROSITE" id="PS50888">
    <property type="entry name" value="BHLH"/>
    <property type="match status" value="1"/>
</dbReference>
<dbReference type="InterPro" id="IPR055477">
    <property type="entry name" value="DUF7049"/>
</dbReference>
<reference evidence="6 7" key="1">
    <citation type="journal article" date="2020" name="Nat. Food">
        <title>A phased Vanilla planifolia genome enables genetic improvement of flavour and production.</title>
        <authorList>
            <person name="Hasing T."/>
            <person name="Tang H."/>
            <person name="Brym M."/>
            <person name="Khazi F."/>
            <person name="Huang T."/>
            <person name="Chambers A.H."/>
        </authorList>
    </citation>
    <scope>NUCLEOTIDE SEQUENCE [LARGE SCALE GENOMIC DNA]</scope>
    <source>
        <tissue evidence="6">Leaf</tissue>
    </source>
</reference>
<comment type="similarity">
    <text evidence="1">Belongs to the bHLH protein family.</text>
</comment>
<evidence type="ECO:0000256" key="1">
    <source>
        <dbReference type="ARBA" id="ARBA00005510"/>
    </source>
</evidence>
<proteinExistence type="inferred from homology"/>
<feature type="compositionally biased region" description="Basic and acidic residues" evidence="4">
    <location>
        <begin position="338"/>
        <end position="350"/>
    </location>
</feature>
<organism evidence="6 7">
    <name type="scientific">Vanilla planifolia</name>
    <name type="common">Vanilla</name>
    <dbReference type="NCBI Taxonomy" id="51239"/>
    <lineage>
        <taxon>Eukaryota</taxon>
        <taxon>Viridiplantae</taxon>
        <taxon>Streptophyta</taxon>
        <taxon>Embryophyta</taxon>
        <taxon>Tracheophyta</taxon>
        <taxon>Spermatophyta</taxon>
        <taxon>Magnoliopsida</taxon>
        <taxon>Liliopsida</taxon>
        <taxon>Asparagales</taxon>
        <taxon>Orchidaceae</taxon>
        <taxon>Vanilloideae</taxon>
        <taxon>Vanilleae</taxon>
        <taxon>Vanilla</taxon>
    </lineage>
</organism>
<dbReference type="InterPro" id="IPR036638">
    <property type="entry name" value="HLH_DNA-bd_sf"/>
</dbReference>
<dbReference type="EMBL" id="JADCNL010000013">
    <property type="protein sequence ID" value="KAG0454597.1"/>
    <property type="molecule type" value="Genomic_DNA"/>
</dbReference>
<dbReference type="Proteomes" id="UP000636800">
    <property type="component" value="Chromosome 13"/>
</dbReference>
<keyword evidence="7" id="KW-1185">Reference proteome</keyword>
<sequence length="442" mass="49702">MRFGRPSSSPLNRSSSPVPWLNCGRLASRGFSMDPVSMDVWCFDEDNNHSSSSSGSLPRMPYWSSFSSIDESYHAGIPLEEVADRVELGDSEFLAASPLLLDEINMLMESMDSTCQVTEDLQWTQTGNFLQHNTYHHQAFLQSPCQQSLLPGHPSCSTDCSTSSHMIPESKTDRSCNARFPSAAMEEMEIRKAILSVISSASSSSASSPANCYQSMSAFKPYGSCVPLEIHRKVPSQNMIKKSHTMLRRVNMQKSGGKLEEAQTSNYQMQHMVSERRRRERLNASFHSLWQLLPPGSKKDKTSVLCTTISYVRTLRTEINTFEEKNRVLEQQVLSSQEAREQNVSPDERVQVQISRSPDTGSETRQIDLIIMVRVQCDLVRVVLRVLECIKEMRVFNLLSLDATPNSHQTSLLATLKLAIKGSTWDERTFKEAVAYAAHMAL</sequence>
<dbReference type="InterPro" id="IPR011598">
    <property type="entry name" value="bHLH_dom"/>
</dbReference>
<dbReference type="AlphaFoldDB" id="A0A835UAM3"/>
<evidence type="ECO:0000256" key="4">
    <source>
        <dbReference type="SAM" id="MobiDB-lite"/>
    </source>
</evidence>
<accession>A0A835UAM3</accession>
<dbReference type="Gene3D" id="4.10.280.10">
    <property type="entry name" value="Helix-loop-helix DNA-binding domain"/>
    <property type="match status" value="1"/>
</dbReference>
<protein>
    <recommendedName>
        <fullName evidence="5">BHLH domain-containing protein</fullName>
    </recommendedName>
</protein>
<feature type="domain" description="BHLH" evidence="5">
    <location>
        <begin position="266"/>
        <end position="315"/>
    </location>
</feature>
<evidence type="ECO:0000256" key="2">
    <source>
        <dbReference type="ARBA" id="ARBA00023015"/>
    </source>
</evidence>
<dbReference type="OrthoDB" id="21243at2759"/>
<dbReference type="Pfam" id="PF00010">
    <property type="entry name" value="HLH"/>
    <property type="match status" value="1"/>
</dbReference>
<evidence type="ECO:0000313" key="6">
    <source>
        <dbReference type="EMBL" id="KAG0454597.1"/>
    </source>
</evidence>
<dbReference type="CDD" id="cd11393">
    <property type="entry name" value="bHLH_AtbHLH_like"/>
    <property type="match status" value="1"/>
</dbReference>
<dbReference type="InterPro" id="IPR045239">
    <property type="entry name" value="bHLH95_bHLH"/>
</dbReference>
<keyword evidence="2" id="KW-0805">Transcription regulation</keyword>
<comment type="caution">
    <text evidence="6">The sequence shown here is derived from an EMBL/GenBank/DDBJ whole genome shotgun (WGS) entry which is preliminary data.</text>
</comment>
<evidence type="ECO:0000313" key="7">
    <source>
        <dbReference type="Proteomes" id="UP000636800"/>
    </source>
</evidence>
<dbReference type="GO" id="GO:0046983">
    <property type="term" value="F:protein dimerization activity"/>
    <property type="evidence" value="ECO:0007669"/>
    <property type="project" value="InterPro"/>
</dbReference>
<dbReference type="PANTHER" id="PTHR46665:SF1">
    <property type="entry name" value="SPERMATOGENESIS- AND OOGENESIS-SPECIFIC BASIC HELIX-LOOP-HELIX-CONTAINING PROTEIN 1"/>
    <property type="match status" value="1"/>
</dbReference>
<gene>
    <name evidence="6" type="ORF">HPP92_023889</name>
</gene>
<dbReference type="PANTHER" id="PTHR46665">
    <property type="entry name" value="TRANSCRIPTION FACTOR BHLH041-RELATED-RELATED"/>
    <property type="match status" value="1"/>
</dbReference>
<name>A0A835UAM3_VANPL</name>
<dbReference type="InterPro" id="IPR044658">
    <property type="entry name" value="bHLH92/bHLH041-like"/>
</dbReference>
<evidence type="ECO:0000259" key="5">
    <source>
        <dbReference type="PROSITE" id="PS50888"/>
    </source>
</evidence>
<dbReference type="Pfam" id="PF23132">
    <property type="entry name" value="DUF7049"/>
    <property type="match status" value="1"/>
</dbReference>